<dbReference type="InParanoid" id="A0A067Q022"/>
<reference evidence="12" key="1">
    <citation type="journal article" date="2014" name="Proc. Natl. Acad. Sci. U.S.A.">
        <title>Extensive sampling of basidiomycete genomes demonstrates inadequacy of the white-rot/brown-rot paradigm for wood decay fungi.</title>
        <authorList>
            <person name="Riley R."/>
            <person name="Salamov A.A."/>
            <person name="Brown D.W."/>
            <person name="Nagy L.G."/>
            <person name="Floudas D."/>
            <person name="Held B.W."/>
            <person name="Levasseur A."/>
            <person name="Lombard V."/>
            <person name="Morin E."/>
            <person name="Otillar R."/>
            <person name="Lindquist E.A."/>
            <person name="Sun H."/>
            <person name="LaButti K.M."/>
            <person name="Schmutz J."/>
            <person name="Jabbour D."/>
            <person name="Luo H."/>
            <person name="Baker S.E."/>
            <person name="Pisabarro A.G."/>
            <person name="Walton J.D."/>
            <person name="Blanchette R.A."/>
            <person name="Henrissat B."/>
            <person name="Martin F."/>
            <person name="Cullen D."/>
            <person name="Hibbett D.S."/>
            <person name="Grigoriev I.V."/>
        </authorList>
    </citation>
    <scope>NUCLEOTIDE SEQUENCE [LARGE SCALE GENOMIC DNA]</scope>
    <source>
        <strain evidence="12">MUCL 33604</strain>
    </source>
</reference>
<dbReference type="AlphaFoldDB" id="A0A067Q022"/>
<evidence type="ECO:0000256" key="4">
    <source>
        <dbReference type="ARBA" id="ARBA00022771"/>
    </source>
</evidence>
<name>A0A067Q022_9AGAM</name>
<sequence>MTDANTRRVPTVNDLRVKECYICREEERHDQPTQPPRAWVHPCSCTLIAHESCLLHWISTSQSNARSGSSQANALKCPQCGSKYELVSDRPWTLKLLDVANRALSVGGRVVSVGAVGVIVCSFGAGIYLLCTAYGAFAVQEFLGKEMYDLFLTDDPSNWPWHAFINLPIIPLSMIASRISLVDSNFVPIIPLFLVWPTSPPVHTPQRLFATNWSNGSPYASAPGSSSLGGLDHNINPFSLLMWPPAPLLGCFLYPLTQRIYRHLFSRFSHWVLDKKEGARGEEGRVRGVVWEGWEGAPMLQIRINARIEGGEEGQQGQGQGGEQGQGQAQAQVQAGVDEAGVAQAAVVEGEGAEPDDAVAAAERMIRVSGASIGRAIGGALILPLVANYMGSLLYRLARYSPLLRKFLAIKSPLAFRGPDALGLAGLGGGGAYGGAWVGRREVIPAPLGAASGDGYWKGMTPAKSFLVGCKLALGVFLGGTRTWAECDPAWWRNSIGLGIFVFAKDCLQLFHLWLTKRELESRRVKNKSFEGVEVSSLDLIEAWNRR</sequence>
<keyword evidence="6 9" id="KW-1133">Transmembrane helix</keyword>
<feature type="compositionally biased region" description="Gly residues" evidence="8">
    <location>
        <begin position="313"/>
        <end position="325"/>
    </location>
</feature>
<keyword evidence="3" id="KW-0479">Metal-binding</keyword>
<proteinExistence type="predicted"/>
<evidence type="ECO:0000256" key="2">
    <source>
        <dbReference type="ARBA" id="ARBA00022692"/>
    </source>
</evidence>
<evidence type="ECO:0000256" key="7">
    <source>
        <dbReference type="ARBA" id="ARBA00023136"/>
    </source>
</evidence>
<evidence type="ECO:0000256" key="5">
    <source>
        <dbReference type="ARBA" id="ARBA00022833"/>
    </source>
</evidence>
<feature type="transmembrane region" description="Helical" evidence="9">
    <location>
        <begin position="110"/>
        <end position="139"/>
    </location>
</feature>
<evidence type="ECO:0000259" key="10">
    <source>
        <dbReference type="PROSITE" id="PS51292"/>
    </source>
</evidence>
<evidence type="ECO:0000256" key="8">
    <source>
        <dbReference type="SAM" id="MobiDB-lite"/>
    </source>
</evidence>
<gene>
    <name evidence="11" type="ORF">JAAARDRAFT_59382</name>
</gene>
<evidence type="ECO:0000313" key="11">
    <source>
        <dbReference type="EMBL" id="KDQ55926.1"/>
    </source>
</evidence>
<keyword evidence="5" id="KW-0862">Zinc</keyword>
<dbReference type="InterPro" id="IPR013083">
    <property type="entry name" value="Znf_RING/FYVE/PHD"/>
</dbReference>
<keyword evidence="2 9" id="KW-0812">Transmembrane</keyword>
<feature type="transmembrane region" description="Helical" evidence="9">
    <location>
        <begin position="159"/>
        <end position="176"/>
    </location>
</feature>
<dbReference type="PANTHER" id="PTHR46283">
    <property type="entry name" value="E3 UBIQUITIN-PROTEIN LIGASE MARCH5"/>
    <property type="match status" value="1"/>
</dbReference>
<evidence type="ECO:0000256" key="9">
    <source>
        <dbReference type="SAM" id="Phobius"/>
    </source>
</evidence>
<dbReference type="HOGENOM" id="CLU_547413_0_0_1"/>
<evidence type="ECO:0000256" key="6">
    <source>
        <dbReference type="ARBA" id="ARBA00022989"/>
    </source>
</evidence>
<organism evidence="11 12">
    <name type="scientific">Jaapia argillacea MUCL 33604</name>
    <dbReference type="NCBI Taxonomy" id="933084"/>
    <lineage>
        <taxon>Eukaryota</taxon>
        <taxon>Fungi</taxon>
        <taxon>Dikarya</taxon>
        <taxon>Basidiomycota</taxon>
        <taxon>Agaricomycotina</taxon>
        <taxon>Agaricomycetes</taxon>
        <taxon>Agaricomycetidae</taxon>
        <taxon>Jaapiales</taxon>
        <taxon>Jaapiaceae</taxon>
        <taxon>Jaapia</taxon>
    </lineage>
</organism>
<dbReference type="Gene3D" id="3.30.40.10">
    <property type="entry name" value="Zinc/RING finger domain, C3HC4 (zinc finger)"/>
    <property type="match status" value="1"/>
</dbReference>
<accession>A0A067Q022</accession>
<dbReference type="GO" id="GO:0008270">
    <property type="term" value="F:zinc ion binding"/>
    <property type="evidence" value="ECO:0007669"/>
    <property type="project" value="UniProtKB-KW"/>
</dbReference>
<protein>
    <recommendedName>
        <fullName evidence="10">RING-CH-type domain-containing protein</fullName>
    </recommendedName>
</protein>
<keyword evidence="7 9" id="KW-0472">Membrane</keyword>
<dbReference type="SMART" id="SM00744">
    <property type="entry name" value="RINGv"/>
    <property type="match status" value="1"/>
</dbReference>
<keyword evidence="12" id="KW-1185">Reference proteome</keyword>
<dbReference type="PROSITE" id="PS51292">
    <property type="entry name" value="ZF_RING_CH"/>
    <property type="match status" value="1"/>
</dbReference>
<dbReference type="SUPFAM" id="SSF57850">
    <property type="entry name" value="RING/U-box"/>
    <property type="match status" value="1"/>
</dbReference>
<dbReference type="Pfam" id="PF12906">
    <property type="entry name" value="RINGv"/>
    <property type="match status" value="1"/>
</dbReference>
<dbReference type="OrthoDB" id="5817083at2759"/>
<feature type="domain" description="RING-CH-type" evidence="10">
    <location>
        <begin position="12"/>
        <end position="87"/>
    </location>
</feature>
<feature type="region of interest" description="Disordered" evidence="8">
    <location>
        <begin position="311"/>
        <end position="333"/>
    </location>
</feature>
<evidence type="ECO:0000256" key="3">
    <source>
        <dbReference type="ARBA" id="ARBA00022723"/>
    </source>
</evidence>
<dbReference type="EMBL" id="KL197723">
    <property type="protein sequence ID" value="KDQ55926.1"/>
    <property type="molecule type" value="Genomic_DNA"/>
</dbReference>
<keyword evidence="4" id="KW-0863">Zinc-finger</keyword>
<comment type="subcellular location">
    <subcellularLocation>
        <location evidence="1">Membrane</location>
        <topology evidence="1">Multi-pass membrane protein</topology>
    </subcellularLocation>
</comment>
<dbReference type="Proteomes" id="UP000027265">
    <property type="component" value="Unassembled WGS sequence"/>
</dbReference>
<evidence type="ECO:0000313" key="12">
    <source>
        <dbReference type="Proteomes" id="UP000027265"/>
    </source>
</evidence>
<dbReference type="InterPro" id="IPR011016">
    <property type="entry name" value="Znf_RING-CH"/>
</dbReference>
<dbReference type="STRING" id="933084.A0A067Q022"/>
<dbReference type="GO" id="GO:0016020">
    <property type="term" value="C:membrane"/>
    <property type="evidence" value="ECO:0007669"/>
    <property type="project" value="UniProtKB-SubCell"/>
</dbReference>
<evidence type="ECO:0000256" key="1">
    <source>
        <dbReference type="ARBA" id="ARBA00004141"/>
    </source>
</evidence>